<comment type="caution">
    <text evidence="1">The sequence shown here is derived from an EMBL/GenBank/DDBJ whole genome shotgun (WGS) entry which is preliminary data.</text>
</comment>
<accession>A0A7W9J1R6</accession>
<proteinExistence type="predicted"/>
<dbReference type="AlphaFoldDB" id="A0A7W9J1R6"/>
<dbReference type="EMBL" id="JACHMY010000001">
    <property type="protein sequence ID" value="MBB5833472.1"/>
    <property type="molecule type" value="Genomic_DNA"/>
</dbReference>
<sequence>MLILAQVLVSVAGLLLLVLSGWLIDQVLK</sequence>
<protein>
    <submittedName>
        <fullName evidence="1">ABC-type transport system involved in cytochrome bd biosynthesis fused ATPase/permease subunit</fullName>
    </submittedName>
</protein>
<name>A0A7W9J1R6_9ACTN</name>
<keyword evidence="2" id="KW-1185">Reference proteome</keyword>
<evidence type="ECO:0000313" key="2">
    <source>
        <dbReference type="Proteomes" id="UP000549971"/>
    </source>
</evidence>
<gene>
    <name evidence="1" type="ORF">HDA39_000206</name>
</gene>
<reference evidence="1 2" key="1">
    <citation type="submission" date="2020-08" db="EMBL/GenBank/DDBJ databases">
        <title>Sequencing the genomes of 1000 actinobacteria strains.</title>
        <authorList>
            <person name="Klenk H.-P."/>
        </authorList>
    </citation>
    <scope>NUCLEOTIDE SEQUENCE [LARGE SCALE GENOMIC DNA]</scope>
    <source>
        <strain evidence="1 2">DSM 28967</strain>
    </source>
</reference>
<organism evidence="1 2">
    <name type="scientific">Kribbella italica</name>
    <dbReference type="NCBI Taxonomy" id="1540520"/>
    <lineage>
        <taxon>Bacteria</taxon>
        <taxon>Bacillati</taxon>
        <taxon>Actinomycetota</taxon>
        <taxon>Actinomycetes</taxon>
        <taxon>Propionibacteriales</taxon>
        <taxon>Kribbellaceae</taxon>
        <taxon>Kribbella</taxon>
    </lineage>
</organism>
<evidence type="ECO:0000313" key="1">
    <source>
        <dbReference type="EMBL" id="MBB5833472.1"/>
    </source>
</evidence>
<dbReference type="Proteomes" id="UP000549971">
    <property type="component" value="Unassembled WGS sequence"/>
</dbReference>